<keyword evidence="2" id="KW-1185">Reference proteome</keyword>
<organism evidence="1 2">
    <name type="scientific">Siminovitchia thermophila</name>
    <dbReference type="NCBI Taxonomy" id="1245522"/>
    <lineage>
        <taxon>Bacteria</taxon>
        <taxon>Bacillati</taxon>
        <taxon>Bacillota</taxon>
        <taxon>Bacilli</taxon>
        <taxon>Bacillales</taxon>
        <taxon>Bacillaceae</taxon>
        <taxon>Siminovitchia</taxon>
    </lineage>
</organism>
<gene>
    <name evidence="1" type="ORF">JOC94_001607</name>
</gene>
<dbReference type="RefSeq" id="WP_171973941.1">
    <property type="nucleotide sequence ID" value="NZ_JAFBFH010000008.1"/>
</dbReference>
<name>A0ABS2R5F8_9BACI</name>
<evidence type="ECO:0000313" key="2">
    <source>
        <dbReference type="Proteomes" id="UP000823485"/>
    </source>
</evidence>
<sequence length="47" mass="5011">MKTWKTAILRGKGLGTGPSRLDSSCQIGMEAGTIVIEGKASLRFSTR</sequence>
<dbReference type="EMBL" id="JAFBFH010000008">
    <property type="protein sequence ID" value="MBM7714635.1"/>
    <property type="molecule type" value="Genomic_DNA"/>
</dbReference>
<protein>
    <submittedName>
        <fullName evidence="1">Uncharacterized protein</fullName>
    </submittedName>
</protein>
<comment type="caution">
    <text evidence="1">The sequence shown here is derived from an EMBL/GenBank/DDBJ whole genome shotgun (WGS) entry which is preliminary data.</text>
</comment>
<evidence type="ECO:0000313" key="1">
    <source>
        <dbReference type="EMBL" id="MBM7714635.1"/>
    </source>
</evidence>
<accession>A0ABS2R5F8</accession>
<reference evidence="1 2" key="1">
    <citation type="submission" date="2021-01" db="EMBL/GenBank/DDBJ databases">
        <title>Genomic Encyclopedia of Type Strains, Phase IV (KMG-IV): sequencing the most valuable type-strain genomes for metagenomic binning, comparative biology and taxonomic classification.</title>
        <authorList>
            <person name="Goeker M."/>
        </authorList>
    </citation>
    <scope>NUCLEOTIDE SEQUENCE [LARGE SCALE GENOMIC DNA]</scope>
    <source>
        <strain evidence="1 2">DSM 105453</strain>
    </source>
</reference>
<dbReference type="Proteomes" id="UP000823485">
    <property type="component" value="Unassembled WGS sequence"/>
</dbReference>
<proteinExistence type="predicted"/>